<evidence type="ECO:0000313" key="4">
    <source>
        <dbReference type="EMBL" id="CUN41501.1"/>
    </source>
</evidence>
<accession>A0A173WPU6</accession>
<dbReference type="InterPro" id="IPR013783">
    <property type="entry name" value="Ig-like_fold"/>
</dbReference>
<dbReference type="eggNOG" id="COG5279">
    <property type="taxonomic scope" value="Bacteria"/>
</dbReference>
<dbReference type="eggNOG" id="COG4733">
    <property type="taxonomic scope" value="Bacteria"/>
</dbReference>
<reference evidence="4 5" key="1">
    <citation type="submission" date="2015-09" db="EMBL/GenBank/DDBJ databases">
        <authorList>
            <consortium name="Pathogen Informatics"/>
        </authorList>
    </citation>
    <scope>NUCLEOTIDE SEQUENCE [LARGE SCALE GENOMIC DNA]</scope>
    <source>
        <strain evidence="4 5">2789STDY5834863</strain>
    </source>
</reference>
<dbReference type="InterPro" id="IPR003961">
    <property type="entry name" value="FN3_dom"/>
</dbReference>
<dbReference type="Gene3D" id="2.60.40.10">
    <property type="entry name" value="Immunoglobulins"/>
    <property type="match status" value="1"/>
</dbReference>
<feature type="chain" id="PRO_5008014822" evidence="2">
    <location>
        <begin position="28"/>
        <end position="540"/>
    </location>
</feature>
<evidence type="ECO:0000259" key="3">
    <source>
        <dbReference type="PROSITE" id="PS50853"/>
    </source>
</evidence>
<keyword evidence="2" id="KW-0732">Signal</keyword>
<keyword evidence="4" id="KW-0645">Protease</keyword>
<feature type="region of interest" description="Disordered" evidence="1">
    <location>
        <begin position="54"/>
        <end position="78"/>
    </location>
</feature>
<dbReference type="SUPFAM" id="SSF54001">
    <property type="entry name" value="Cysteine proteinases"/>
    <property type="match status" value="1"/>
</dbReference>
<keyword evidence="4" id="KW-0378">Hydrolase</keyword>
<dbReference type="Proteomes" id="UP000095431">
    <property type="component" value="Unassembled WGS sequence"/>
</dbReference>
<dbReference type="EMBL" id="CYZN01000001">
    <property type="protein sequence ID" value="CUN41501.1"/>
    <property type="molecule type" value="Genomic_DNA"/>
</dbReference>
<feature type="domain" description="Fibronectin type-III" evidence="3">
    <location>
        <begin position="446"/>
        <end position="540"/>
    </location>
</feature>
<protein>
    <submittedName>
        <fullName evidence="4">Uncharacterized protein involved in cytokinesis, contains TGc (Transglutaminase/protease-like) domain</fullName>
    </submittedName>
</protein>
<evidence type="ECO:0000256" key="1">
    <source>
        <dbReference type="SAM" id="MobiDB-lite"/>
    </source>
</evidence>
<proteinExistence type="predicted"/>
<name>A0A173WPU6_9FIRM</name>
<gene>
    <name evidence="4" type="ORF">ERS852478_00028</name>
</gene>
<sequence>MYRKKNFISLGMSLVLAAGITVTPVTAADFTDGKVSEFNSDDATEFDVQQETADNAEFASDTEDSISDKAGSNEADSDEEVFAEAVIPDENGAVDNRQLLEKYLNDILYGQDPNTQPAASLGEDVLNGQQQTLYEELKSKISAVASKGGSTRFKVSSDLGLTWQTTASGNALKREVAAHLNELDISKIIDCLAVDCPYELYWYEKTAATTWQYGYSTKATGNKTTVKIENLSISMPVISSYASGKYKVNAGIVQLAKSAAENARMIVKEFQGYTETEKLYGYKEMICYLTSYNDDVTEDDEYGDPWQLIYVFDGDDSTNVVCEGYSKAFQYLCDLSDITCYTVTGMMNGGTGEGPHMWNIVANNGKYYMADITNSDEGTVGEDGGLFLDTPISGSISRGYTYATDSANIYFAYDKEAKSLYGTGKNSILYMTQETYSADDLTAKPAKTSITGISNKTAGKLVITWKKAKSADGYEIYRRAGTTNPYVRAAVIKSGSTTKYTNAKLKKGHTYYYRIRSYRYDENGRKIYSGWSTVKKQKVK</sequence>
<evidence type="ECO:0000256" key="2">
    <source>
        <dbReference type="SAM" id="SignalP"/>
    </source>
</evidence>
<dbReference type="GO" id="GO:0008233">
    <property type="term" value="F:peptidase activity"/>
    <property type="evidence" value="ECO:0007669"/>
    <property type="project" value="UniProtKB-KW"/>
</dbReference>
<dbReference type="SUPFAM" id="SSF49265">
    <property type="entry name" value="Fibronectin type III"/>
    <property type="match status" value="1"/>
</dbReference>
<dbReference type="InterPro" id="IPR038765">
    <property type="entry name" value="Papain-like_cys_pep_sf"/>
</dbReference>
<evidence type="ECO:0000313" key="5">
    <source>
        <dbReference type="Proteomes" id="UP000095431"/>
    </source>
</evidence>
<organism evidence="4 5">
    <name type="scientific">Blautia wexlerae</name>
    <dbReference type="NCBI Taxonomy" id="418240"/>
    <lineage>
        <taxon>Bacteria</taxon>
        <taxon>Bacillati</taxon>
        <taxon>Bacillota</taxon>
        <taxon>Clostridia</taxon>
        <taxon>Lachnospirales</taxon>
        <taxon>Lachnospiraceae</taxon>
        <taxon>Blautia</taxon>
    </lineage>
</organism>
<feature type="signal peptide" evidence="2">
    <location>
        <begin position="1"/>
        <end position="27"/>
    </location>
</feature>
<dbReference type="RefSeq" id="WP_055199475.1">
    <property type="nucleotide sequence ID" value="NZ_BTHH01000018.1"/>
</dbReference>
<dbReference type="InterPro" id="IPR036116">
    <property type="entry name" value="FN3_sf"/>
</dbReference>
<dbReference type="AlphaFoldDB" id="A0A173WPU6"/>
<dbReference type="GO" id="GO:0006508">
    <property type="term" value="P:proteolysis"/>
    <property type="evidence" value="ECO:0007669"/>
    <property type="project" value="UniProtKB-KW"/>
</dbReference>
<dbReference type="PROSITE" id="PS50853">
    <property type="entry name" value="FN3"/>
    <property type="match status" value="1"/>
</dbReference>